<keyword evidence="11" id="KW-1133">Transmembrane helix</keyword>
<evidence type="ECO:0000313" key="14">
    <source>
        <dbReference type="Proteomes" id="UP001603857"/>
    </source>
</evidence>
<dbReference type="PANTHER" id="PTHR33021">
    <property type="entry name" value="BLUE COPPER PROTEIN"/>
    <property type="match status" value="1"/>
</dbReference>
<keyword evidence="5 11" id="KW-0472">Membrane</keyword>
<evidence type="ECO:0000256" key="11">
    <source>
        <dbReference type="SAM" id="Phobius"/>
    </source>
</evidence>
<dbReference type="PANTHER" id="PTHR33021:SF197">
    <property type="entry name" value="EARLY NODULIN-LIKE PROTEIN 13"/>
    <property type="match status" value="1"/>
</dbReference>
<dbReference type="GO" id="GO:0005886">
    <property type="term" value="C:plasma membrane"/>
    <property type="evidence" value="ECO:0007669"/>
    <property type="project" value="UniProtKB-SubCell"/>
</dbReference>
<dbReference type="GO" id="GO:0098552">
    <property type="term" value="C:side of membrane"/>
    <property type="evidence" value="ECO:0007669"/>
    <property type="project" value="UniProtKB-KW"/>
</dbReference>
<keyword evidence="4" id="KW-0732">Signal</keyword>
<evidence type="ECO:0000256" key="8">
    <source>
        <dbReference type="ARBA" id="ARBA00023288"/>
    </source>
</evidence>
<dbReference type="Pfam" id="PF02298">
    <property type="entry name" value="Cu_bind_like"/>
    <property type="match status" value="1"/>
</dbReference>
<evidence type="ECO:0000313" key="13">
    <source>
        <dbReference type="EMBL" id="KAL2337013.1"/>
    </source>
</evidence>
<evidence type="ECO:0000256" key="7">
    <source>
        <dbReference type="ARBA" id="ARBA00023180"/>
    </source>
</evidence>
<evidence type="ECO:0000256" key="1">
    <source>
        <dbReference type="ARBA" id="ARBA00004609"/>
    </source>
</evidence>
<dbReference type="InterPro" id="IPR003245">
    <property type="entry name" value="Phytocyanin_dom"/>
</dbReference>
<evidence type="ECO:0000256" key="4">
    <source>
        <dbReference type="ARBA" id="ARBA00022729"/>
    </source>
</evidence>
<keyword evidence="8" id="KW-0449">Lipoprotein</keyword>
<evidence type="ECO:0000259" key="12">
    <source>
        <dbReference type="PROSITE" id="PS51485"/>
    </source>
</evidence>
<evidence type="ECO:0000256" key="9">
    <source>
        <dbReference type="ARBA" id="ARBA00035011"/>
    </source>
</evidence>
<dbReference type="CDD" id="cd11019">
    <property type="entry name" value="OsENODL1_like"/>
    <property type="match status" value="1"/>
</dbReference>
<feature type="transmembrane region" description="Helical" evidence="11">
    <location>
        <begin position="284"/>
        <end position="303"/>
    </location>
</feature>
<gene>
    <name evidence="13" type="ORF">Fmac_011459</name>
</gene>
<dbReference type="PROSITE" id="PS51485">
    <property type="entry name" value="PHYTOCYANIN"/>
    <property type="match status" value="1"/>
</dbReference>
<feature type="domain" description="Phytocyanin" evidence="12">
    <location>
        <begin position="153"/>
        <end position="257"/>
    </location>
</feature>
<keyword evidence="11" id="KW-0812">Transmembrane</keyword>
<dbReference type="InterPro" id="IPR008972">
    <property type="entry name" value="Cupredoxin"/>
</dbReference>
<dbReference type="FunFam" id="2.60.40.420:FF:000069">
    <property type="entry name" value="Early nodulin-like protein 1"/>
    <property type="match status" value="1"/>
</dbReference>
<keyword evidence="7" id="KW-0325">Glycoprotein</keyword>
<evidence type="ECO:0000256" key="5">
    <source>
        <dbReference type="ARBA" id="ARBA00023136"/>
    </source>
</evidence>
<dbReference type="SUPFAM" id="SSF49503">
    <property type="entry name" value="Cupredoxins"/>
    <property type="match status" value="1"/>
</dbReference>
<sequence>MTSNIKTGKENGQKNKKQIDPKEMKNRKKMKSYIISLASFFTLSPLSTCNTRQSLATTPCTIVALSLATVDTLKIFLAMISTLAACPSSPTRPSTIIGITPASNAFTLFLPQADGSWVGVVLLATKEEILVVMRTHAKFICCFYRCDDDTHTKELLVGGKIDSWKIPSSQSDSLNQWAERSRFRVDDYLVWKYESGKDSVLEVTREAYANCNISNPIKEYSDGKTKVKLDHPGPFYFISGAKGHCEKGQKVIVVVMSPRHTISPAPSPAPFEGPAVAPTSSATMLQFGFVTVVGVLTTYVGFLM</sequence>
<organism evidence="13 14">
    <name type="scientific">Flemingia macrophylla</name>
    <dbReference type="NCBI Taxonomy" id="520843"/>
    <lineage>
        <taxon>Eukaryota</taxon>
        <taxon>Viridiplantae</taxon>
        <taxon>Streptophyta</taxon>
        <taxon>Embryophyta</taxon>
        <taxon>Tracheophyta</taxon>
        <taxon>Spermatophyta</taxon>
        <taxon>Magnoliopsida</taxon>
        <taxon>eudicotyledons</taxon>
        <taxon>Gunneridae</taxon>
        <taxon>Pentapetalae</taxon>
        <taxon>rosids</taxon>
        <taxon>fabids</taxon>
        <taxon>Fabales</taxon>
        <taxon>Fabaceae</taxon>
        <taxon>Papilionoideae</taxon>
        <taxon>50 kb inversion clade</taxon>
        <taxon>NPAAA clade</taxon>
        <taxon>indigoferoid/millettioid clade</taxon>
        <taxon>Phaseoleae</taxon>
        <taxon>Flemingia</taxon>
    </lineage>
</organism>
<dbReference type="AlphaFoldDB" id="A0ABD1MMG7"/>
<keyword evidence="14" id="KW-1185">Reference proteome</keyword>
<dbReference type="Proteomes" id="UP001603857">
    <property type="component" value="Unassembled WGS sequence"/>
</dbReference>
<accession>A0ABD1MMG7</accession>
<keyword evidence="2" id="KW-1003">Cell membrane</keyword>
<name>A0ABD1MMG7_9FABA</name>
<keyword evidence="3" id="KW-0336">GPI-anchor</keyword>
<dbReference type="EMBL" id="JBGMDY010000004">
    <property type="protein sequence ID" value="KAL2337013.1"/>
    <property type="molecule type" value="Genomic_DNA"/>
</dbReference>
<comment type="similarity">
    <text evidence="9">Belongs to the early nodulin-like (ENODL) family.</text>
</comment>
<evidence type="ECO:0000256" key="10">
    <source>
        <dbReference type="SAM" id="MobiDB-lite"/>
    </source>
</evidence>
<comment type="subcellular location">
    <subcellularLocation>
        <location evidence="1">Cell membrane</location>
        <topology evidence="1">Lipid-anchor</topology>
        <topology evidence="1">GPI-anchor</topology>
    </subcellularLocation>
</comment>
<evidence type="ECO:0000256" key="6">
    <source>
        <dbReference type="ARBA" id="ARBA00023157"/>
    </source>
</evidence>
<reference evidence="13 14" key="1">
    <citation type="submission" date="2024-08" db="EMBL/GenBank/DDBJ databases">
        <title>Insights into the chromosomal genome structure of Flemingia macrophylla.</title>
        <authorList>
            <person name="Ding Y."/>
            <person name="Zhao Y."/>
            <person name="Bi W."/>
            <person name="Wu M."/>
            <person name="Zhao G."/>
            <person name="Gong Y."/>
            <person name="Li W."/>
            <person name="Zhang P."/>
        </authorList>
    </citation>
    <scope>NUCLEOTIDE SEQUENCE [LARGE SCALE GENOMIC DNA]</scope>
    <source>
        <strain evidence="13">DYQJB</strain>
        <tissue evidence="13">Leaf</tissue>
    </source>
</reference>
<comment type="caution">
    <text evidence="13">The sequence shown here is derived from an EMBL/GenBank/DDBJ whole genome shotgun (WGS) entry which is preliminary data.</text>
</comment>
<protein>
    <recommendedName>
        <fullName evidence="12">Phytocyanin domain-containing protein</fullName>
    </recommendedName>
</protein>
<dbReference type="InterPro" id="IPR039391">
    <property type="entry name" value="Phytocyanin-like"/>
</dbReference>
<feature type="region of interest" description="Disordered" evidence="10">
    <location>
        <begin position="1"/>
        <end position="23"/>
    </location>
</feature>
<evidence type="ECO:0000256" key="2">
    <source>
        <dbReference type="ARBA" id="ARBA00022475"/>
    </source>
</evidence>
<evidence type="ECO:0000256" key="3">
    <source>
        <dbReference type="ARBA" id="ARBA00022622"/>
    </source>
</evidence>
<keyword evidence="6" id="KW-1015">Disulfide bond</keyword>
<dbReference type="Gene3D" id="2.60.40.420">
    <property type="entry name" value="Cupredoxins - blue copper proteins"/>
    <property type="match status" value="1"/>
</dbReference>
<proteinExistence type="inferred from homology"/>
<dbReference type="InterPro" id="IPR041846">
    <property type="entry name" value="ENL_dom"/>
</dbReference>
<feature type="compositionally biased region" description="Basic and acidic residues" evidence="10">
    <location>
        <begin position="7"/>
        <end position="23"/>
    </location>
</feature>